<dbReference type="AlphaFoldDB" id="A0A1G6J4Z5"/>
<dbReference type="Proteomes" id="UP000199245">
    <property type="component" value="Unassembled WGS sequence"/>
</dbReference>
<keyword evidence="1" id="KW-0812">Transmembrane</keyword>
<accession>A0A1G6J4Z5</accession>
<organism evidence="2 3">
    <name type="scientific">Bradyrhizobium brasilense</name>
    <dbReference type="NCBI Taxonomy" id="1419277"/>
    <lineage>
        <taxon>Bacteria</taxon>
        <taxon>Pseudomonadati</taxon>
        <taxon>Pseudomonadota</taxon>
        <taxon>Alphaproteobacteria</taxon>
        <taxon>Hyphomicrobiales</taxon>
        <taxon>Nitrobacteraceae</taxon>
        <taxon>Bradyrhizobium</taxon>
    </lineage>
</organism>
<gene>
    <name evidence="2" type="ORF">SAMN05216337_1001346</name>
</gene>
<keyword evidence="1" id="KW-1133">Transmembrane helix</keyword>
<evidence type="ECO:0000313" key="3">
    <source>
        <dbReference type="Proteomes" id="UP000199245"/>
    </source>
</evidence>
<name>A0A1G6J4Z5_9BRAD</name>
<reference evidence="2 3" key="1">
    <citation type="submission" date="2016-10" db="EMBL/GenBank/DDBJ databases">
        <authorList>
            <person name="de Groot N.N."/>
        </authorList>
    </citation>
    <scope>NUCLEOTIDE SEQUENCE [LARGE SCALE GENOMIC DNA]</scope>
    <source>
        <strain evidence="2 3">R5</strain>
    </source>
</reference>
<feature type="transmembrane region" description="Helical" evidence="1">
    <location>
        <begin position="6"/>
        <end position="24"/>
    </location>
</feature>
<evidence type="ECO:0000256" key="1">
    <source>
        <dbReference type="SAM" id="Phobius"/>
    </source>
</evidence>
<proteinExistence type="predicted"/>
<evidence type="ECO:0000313" key="2">
    <source>
        <dbReference type="EMBL" id="SDC13892.1"/>
    </source>
</evidence>
<keyword evidence="1" id="KW-0472">Membrane</keyword>
<protein>
    <submittedName>
        <fullName evidence="2">Uncharacterized protein</fullName>
    </submittedName>
</protein>
<sequence>MYLIYYFAVFLAVTGAIFGSLVTLEKIFHSMGSA</sequence>
<dbReference type="EMBL" id="FMZW01000001">
    <property type="protein sequence ID" value="SDC13892.1"/>
    <property type="molecule type" value="Genomic_DNA"/>
</dbReference>